<keyword evidence="6" id="KW-0539">Nucleus</keyword>
<dbReference type="PROSITE" id="PS00028">
    <property type="entry name" value="ZINC_FINGER_C2H2_1"/>
    <property type="match status" value="4"/>
</dbReference>
<protein>
    <recommendedName>
        <fullName evidence="8">C2H2-type domain-containing protein</fullName>
    </recommendedName>
</protein>
<evidence type="ECO:0000256" key="1">
    <source>
        <dbReference type="ARBA" id="ARBA00004123"/>
    </source>
</evidence>
<sequence length="785" mass="87924">MGTVENMVADICFICCKKLSSLGATSYTNHHVLKYTKMTVINCLRKFLSSCIQTTQKGKWDLWLCLACDKIIRDLDNFLHQYTKTRAKLQLVYTEAHSHVCSERNVEHLEDTEKLENSCHDAESRFLQKLSDRCSSKRIIKSNPRYADETHSNTRHNKCSLCNREHQTKAALEAHMEGIHGQKKTKRSRGRPRKYDRHKITIFPSDEPVSKDESVVLGDSKISTDGSDANEKECEVMKESQSFLLVNGTHYLETEPSSSDTVCQGSSVSGVSMYKSKSLAENREESLLVEDKNHGSIDSEILGTVLSDMADDNFLTAPRCSNHEKNHSLINESYSNAERKKKIPKPSDKKYMRQEKCSKCGKVVVGRMKLRRHMLMHSTSQEQKSCEVCGRVLHNITAYKVHMLRLHDKIPKSSALDSANKKSCDICGKTYRGASGLSYHLAAKHNKGPRYPCDKCDRVFPHSRNLSSHKAQAHGSYSVICEYCGETFKLQTQLNSHINSVHHGITSWECTLCSSKFSSHIDYRLHINKHKRVTYECDACGKQYSWREALRKHKRTKHECFLASVSYDCSAVTPSIISETISPHDEGIDNVTVLPKENTESSVEGVRVTSAASLQKLLEKPENVDNGIYIDAALEPIILGGNLQVSQKAMDSGSVLTSLISATDLSIGEREIISDTPVLSMVSSAECDSPEKDINTNTVISVPETDCVGNFERVEDSNELPFVVSDKVRCLEDRLPLPQGAARTCEAVLPCREAQAITAAHVEEVVIVETDANANFDYIVYHVSS</sequence>
<organism evidence="9 10">
    <name type="scientific">Cherax quadricarinatus</name>
    <name type="common">Australian red claw crayfish</name>
    <dbReference type="NCBI Taxonomy" id="27406"/>
    <lineage>
        <taxon>Eukaryota</taxon>
        <taxon>Metazoa</taxon>
        <taxon>Ecdysozoa</taxon>
        <taxon>Arthropoda</taxon>
        <taxon>Crustacea</taxon>
        <taxon>Multicrustacea</taxon>
        <taxon>Malacostraca</taxon>
        <taxon>Eumalacostraca</taxon>
        <taxon>Eucarida</taxon>
        <taxon>Decapoda</taxon>
        <taxon>Pleocyemata</taxon>
        <taxon>Astacidea</taxon>
        <taxon>Parastacoidea</taxon>
        <taxon>Parastacidae</taxon>
        <taxon>Cherax</taxon>
    </lineage>
</organism>
<keyword evidence="5" id="KW-0862">Zinc</keyword>
<evidence type="ECO:0000256" key="7">
    <source>
        <dbReference type="PROSITE-ProRule" id="PRU00042"/>
    </source>
</evidence>
<reference evidence="9 10" key="1">
    <citation type="journal article" date="2024" name="BMC Genomics">
        <title>Genome assembly of redclaw crayfish (Cherax quadricarinatus) provides insights into its immune adaptation and hypoxia tolerance.</title>
        <authorList>
            <person name="Liu Z."/>
            <person name="Zheng J."/>
            <person name="Li H."/>
            <person name="Fang K."/>
            <person name="Wang S."/>
            <person name="He J."/>
            <person name="Zhou D."/>
            <person name="Weng S."/>
            <person name="Chi M."/>
            <person name="Gu Z."/>
            <person name="He J."/>
            <person name="Li F."/>
            <person name="Wang M."/>
        </authorList>
    </citation>
    <scope>NUCLEOTIDE SEQUENCE [LARGE SCALE GENOMIC DNA]</scope>
    <source>
        <strain evidence="9">ZL_2023a</strain>
    </source>
</reference>
<dbReference type="SUPFAM" id="SSF57667">
    <property type="entry name" value="beta-beta-alpha zinc fingers"/>
    <property type="match status" value="4"/>
</dbReference>
<dbReference type="PANTHER" id="PTHR16515">
    <property type="entry name" value="PR DOMAIN ZINC FINGER PROTEIN"/>
    <property type="match status" value="1"/>
</dbReference>
<feature type="domain" description="C2H2-type" evidence="8">
    <location>
        <begin position="535"/>
        <end position="558"/>
    </location>
</feature>
<dbReference type="GO" id="GO:0005634">
    <property type="term" value="C:nucleus"/>
    <property type="evidence" value="ECO:0007669"/>
    <property type="project" value="UniProtKB-SubCell"/>
</dbReference>
<feature type="domain" description="C2H2-type" evidence="8">
    <location>
        <begin position="479"/>
        <end position="507"/>
    </location>
</feature>
<dbReference type="GO" id="GO:0010468">
    <property type="term" value="P:regulation of gene expression"/>
    <property type="evidence" value="ECO:0007669"/>
    <property type="project" value="TreeGrafter"/>
</dbReference>
<evidence type="ECO:0000256" key="6">
    <source>
        <dbReference type="ARBA" id="ARBA00023242"/>
    </source>
</evidence>
<gene>
    <name evidence="9" type="ORF">OTU49_008503</name>
</gene>
<dbReference type="PANTHER" id="PTHR16515:SF66">
    <property type="entry name" value="C2H2-TYPE DOMAIN-CONTAINING PROTEIN"/>
    <property type="match status" value="1"/>
</dbReference>
<dbReference type="InterPro" id="IPR036236">
    <property type="entry name" value="Znf_C2H2_sf"/>
</dbReference>
<name>A0AAW0WC00_CHEQU</name>
<feature type="domain" description="C2H2-type" evidence="8">
    <location>
        <begin position="355"/>
        <end position="382"/>
    </location>
</feature>
<evidence type="ECO:0000256" key="2">
    <source>
        <dbReference type="ARBA" id="ARBA00022723"/>
    </source>
</evidence>
<comment type="subcellular location">
    <subcellularLocation>
        <location evidence="1">Nucleus</location>
    </subcellularLocation>
</comment>
<feature type="domain" description="C2H2-type" evidence="8">
    <location>
        <begin position="451"/>
        <end position="474"/>
    </location>
</feature>
<dbReference type="EMBL" id="JARKIK010000067">
    <property type="protein sequence ID" value="KAK8729495.1"/>
    <property type="molecule type" value="Genomic_DNA"/>
</dbReference>
<dbReference type="InterPro" id="IPR013087">
    <property type="entry name" value="Znf_C2H2_type"/>
</dbReference>
<dbReference type="Pfam" id="PF00096">
    <property type="entry name" value="zf-C2H2"/>
    <property type="match status" value="3"/>
</dbReference>
<evidence type="ECO:0000313" key="9">
    <source>
        <dbReference type="EMBL" id="KAK8729495.1"/>
    </source>
</evidence>
<evidence type="ECO:0000313" key="10">
    <source>
        <dbReference type="Proteomes" id="UP001445076"/>
    </source>
</evidence>
<dbReference type="Gene3D" id="3.30.160.60">
    <property type="entry name" value="Classic Zinc Finger"/>
    <property type="match status" value="4"/>
</dbReference>
<comment type="caution">
    <text evidence="9">The sequence shown here is derived from an EMBL/GenBank/DDBJ whole genome shotgun (WGS) entry which is preliminary data.</text>
</comment>
<dbReference type="Proteomes" id="UP001445076">
    <property type="component" value="Unassembled WGS sequence"/>
</dbReference>
<dbReference type="AlphaFoldDB" id="A0AAW0WC00"/>
<keyword evidence="10" id="KW-1185">Reference proteome</keyword>
<evidence type="ECO:0000256" key="5">
    <source>
        <dbReference type="ARBA" id="ARBA00022833"/>
    </source>
</evidence>
<dbReference type="SMART" id="SM00355">
    <property type="entry name" value="ZnF_C2H2"/>
    <property type="match status" value="8"/>
</dbReference>
<dbReference type="GO" id="GO:0008270">
    <property type="term" value="F:zinc ion binding"/>
    <property type="evidence" value="ECO:0007669"/>
    <property type="project" value="UniProtKB-KW"/>
</dbReference>
<dbReference type="InterPro" id="IPR050331">
    <property type="entry name" value="Zinc_finger"/>
</dbReference>
<keyword evidence="2" id="KW-0479">Metal-binding</keyword>
<accession>A0AAW0WC00</accession>
<evidence type="ECO:0000256" key="4">
    <source>
        <dbReference type="ARBA" id="ARBA00022771"/>
    </source>
</evidence>
<dbReference type="PROSITE" id="PS50157">
    <property type="entry name" value="ZINC_FINGER_C2H2_2"/>
    <property type="match status" value="5"/>
</dbReference>
<keyword evidence="4 7" id="KW-0863">Zinc-finger</keyword>
<feature type="domain" description="C2H2-type" evidence="8">
    <location>
        <begin position="157"/>
        <end position="185"/>
    </location>
</feature>
<evidence type="ECO:0000259" key="8">
    <source>
        <dbReference type="PROSITE" id="PS50157"/>
    </source>
</evidence>
<keyword evidence="3" id="KW-0677">Repeat</keyword>
<evidence type="ECO:0000256" key="3">
    <source>
        <dbReference type="ARBA" id="ARBA00022737"/>
    </source>
</evidence>
<proteinExistence type="predicted"/>